<keyword evidence="1" id="KW-0472">Membrane</keyword>
<comment type="caution">
    <text evidence="2">The sequence shown here is derived from an EMBL/GenBank/DDBJ whole genome shotgun (WGS) entry which is preliminary data.</text>
</comment>
<sequence>MRVSRKTVEACLVALLLLLAAFPDVIFKDASLRLTDQITGAYTAVPLKPFYTIPNTTGWWAGYNDNGGATYQSEPMMQFMVNSIRDGQTPYWNPYSAAGALGPEALVDQKFSAMTLVNALLGGGSLTYNIVILLALYFGVFFTYRIVRELLGLSAVAALAASVFYLLNGYITANLGSNVTQSYLYVPICLYAAMAFVSRLSVLRWCMAVLAFSLFFSCTFMPTTITSLIAMGCIILGFLVNCVQSGKYSAKTAVAASFFLGMSLFGAFLLLAPLYFPFLENLKSLGTLEDYSKRYFWGLRYPNAIMSFFSSSHLFESYNAAEPLAASFNGHGSFIGNTVFHSGVVATGLAGCALAKRMPQFKCLVAICIAVAGFVGVRLFDPVWIQVLFAHLPIIGHIGSQYWWPVIMFPLIILVAFGAHNLQAKNVRILPCLALMAFGIWAFIKIYGVFGLQEPRLEYKIQSLELLAAAVTLIVAVALFARFISSPTILRAVLGSVVVVMFVELMLMGKMVRFERNDLFSNMPPALQFVKDNIGNYRTMNFGQGGLYPELGSAFKIQEVSTLNQGGLPEFRDFFYASINLENSQRLGYHETTPLGSFPSLILIQDKPQTNTINWDAMNFLGVRYALLPLTYTAYETELKARGFEEVYHSLATRVMENKRVLPRAFAISANDMAGNDSVDLPSDYAQHLAPVSIDSYRNGEVILSGEADHESLVVLSDTWHSNWTAVLNGKKVPILKVDKAFRGVVVPAGSFFIRMEYQPKSLPWAIGSSIMMIALLLFLTLRRKRFNSKINALLLKTV</sequence>
<feature type="transmembrane region" description="Helical" evidence="1">
    <location>
        <begin position="429"/>
        <end position="450"/>
    </location>
</feature>
<feature type="transmembrane region" description="Helical" evidence="1">
    <location>
        <begin position="335"/>
        <end position="354"/>
    </location>
</feature>
<feature type="transmembrane region" description="Helical" evidence="1">
    <location>
        <begin position="126"/>
        <end position="144"/>
    </location>
</feature>
<reference evidence="2 3" key="1">
    <citation type="submission" date="2014-11" db="EMBL/GenBank/DDBJ databases">
        <title>Draft genome sequence of Pseudomonas fluorescens strains SF4c SF39a.</title>
        <authorList>
            <person name="Underwood G.E."/>
            <person name="Ly L.K."/>
            <person name="Bitzer A.S."/>
            <person name="Godino A."/>
            <person name="Bucci V."/>
            <person name="Fischer S."/>
            <person name="Silby M.W."/>
        </authorList>
    </citation>
    <scope>NUCLEOTIDE SEQUENCE [LARGE SCALE GENOMIC DNA]</scope>
    <source>
        <strain evidence="2 3">SF4c</strain>
    </source>
</reference>
<accession>A0AAE2A666</accession>
<feature type="transmembrane region" description="Helical" evidence="1">
    <location>
        <begin position="252"/>
        <end position="276"/>
    </location>
</feature>
<feature type="transmembrane region" description="Helical" evidence="1">
    <location>
        <begin position="183"/>
        <end position="202"/>
    </location>
</feature>
<keyword evidence="1" id="KW-0812">Transmembrane</keyword>
<protein>
    <recommendedName>
        <fullName evidence="4">YfhO family protein</fullName>
    </recommendedName>
</protein>
<feature type="transmembrane region" description="Helical" evidence="1">
    <location>
        <begin position="361"/>
        <end position="380"/>
    </location>
</feature>
<evidence type="ECO:0008006" key="4">
    <source>
        <dbReference type="Google" id="ProtNLM"/>
    </source>
</evidence>
<evidence type="ECO:0000256" key="1">
    <source>
        <dbReference type="SAM" id="Phobius"/>
    </source>
</evidence>
<keyword evidence="1" id="KW-1133">Transmembrane helix</keyword>
<dbReference type="Proteomes" id="UP000031587">
    <property type="component" value="Unassembled WGS sequence"/>
</dbReference>
<evidence type="ECO:0000313" key="3">
    <source>
        <dbReference type="Proteomes" id="UP000031587"/>
    </source>
</evidence>
<evidence type="ECO:0000313" key="2">
    <source>
        <dbReference type="EMBL" id="KIF58471.1"/>
    </source>
</evidence>
<dbReference type="AlphaFoldDB" id="A0AAE2A666"/>
<dbReference type="EMBL" id="JTGH01000015">
    <property type="protein sequence ID" value="KIF58471.1"/>
    <property type="molecule type" value="Genomic_DNA"/>
</dbReference>
<feature type="transmembrane region" description="Helical" evidence="1">
    <location>
        <begin position="462"/>
        <end position="481"/>
    </location>
</feature>
<gene>
    <name evidence="2" type="ORF">QS95_19635</name>
</gene>
<feature type="transmembrane region" description="Helical" evidence="1">
    <location>
        <begin position="402"/>
        <end position="422"/>
    </location>
</feature>
<feature type="transmembrane region" description="Helical" evidence="1">
    <location>
        <begin position="763"/>
        <end position="782"/>
    </location>
</feature>
<name>A0AAE2A666_PSEFL</name>
<proteinExistence type="predicted"/>
<feature type="transmembrane region" description="Helical" evidence="1">
    <location>
        <begin position="151"/>
        <end position="171"/>
    </location>
</feature>
<feature type="transmembrane region" description="Helical" evidence="1">
    <location>
        <begin position="488"/>
        <end position="508"/>
    </location>
</feature>
<feature type="transmembrane region" description="Helical" evidence="1">
    <location>
        <begin position="214"/>
        <end position="240"/>
    </location>
</feature>
<organism evidence="2 3">
    <name type="scientific">Pseudomonas fluorescens</name>
    <dbReference type="NCBI Taxonomy" id="294"/>
    <lineage>
        <taxon>Bacteria</taxon>
        <taxon>Pseudomonadati</taxon>
        <taxon>Pseudomonadota</taxon>
        <taxon>Gammaproteobacteria</taxon>
        <taxon>Pseudomonadales</taxon>
        <taxon>Pseudomonadaceae</taxon>
        <taxon>Pseudomonas</taxon>
    </lineage>
</organism>